<evidence type="ECO:0000313" key="2">
    <source>
        <dbReference type="EMBL" id="MBD2534491.1"/>
    </source>
</evidence>
<dbReference type="InterPro" id="IPR006175">
    <property type="entry name" value="YjgF/YER057c/UK114"/>
</dbReference>
<reference evidence="2 3" key="1">
    <citation type="journal article" date="2020" name="ISME J.">
        <title>Comparative genomics reveals insights into cyanobacterial evolution and habitat adaptation.</title>
        <authorList>
            <person name="Chen M.Y."/>
            <person name="Teng W.K."/>
            <person name="Zhao L."/>
            <person name="Hu C.X."/>
            <person name="Zhou Y.K."/>
            <person name="Han B.P."/>
            <person name="Song L.R."/>
            <person name="Shu W.S."/>
        </authorList>
    </citation>
    <scope>NUCLEOTIDE SEQUENCE [LARGE SCALE GENOMIC DNA]</scope>
    <source>
        <strain evidence="2 3">FACHB-838</strain>
    </source>
</reference>
<dbReference type="Pfam" id="PF01042">
    <property type="entry name" value="Ribonuc_L-PSP"/>
    <property type="match status" value="1"/>
</dbReference>
<evidence type="ECO:0000256" key="1">
    <source>
        <dbReference type="ARBA" id="ARBA00010552"/>
    </source>
</evidence>
<dbReference type="Gene3D" id="3.30.1330.40">
    <property type="entry name" value="RutC-like"/>
    <property type="match status" value="1"/>
</dbReference>
<gene>
    <name evidence="2" type="ORF">H6G97_35370</name>
</gene>
<protein>
    <submittedName>
        <fullName evidence="2">RidA family protein</fullName>
    </submittedName>
</protein>
<keyword evidence="3" id="KW-1185">Reference proteome</keyword>
<accession>A0ABR8E063</accession>
<dbReference type="PANTHER" id="PTHR11803:SF58">
    <property type="entry name" value="PROTEIN HMF1-RELATED"/>
    <property type="match status" value="1"/>
</dbReference>
<dbReference type="CDD" id="cd00448">
    <property type="entry name" value="YjgF_YER057c_UK114_family"/>
    <property type="match status" value="1"/>
</dbReference>
<dbReference type="PANTHER" id="PTHR11803">
    <property type="entry name" value="2-IMINOBUTANOATE/2-IMINOPROPANOATE DEAMINASE RIDA"/>
    <property type="match status" value="1"/>
</dbReference>
<evidence type="ECO:0000313" key="3">
    <source>
        <dbReference type="Proteomes" id="UP000623440"/>
    </source>
</evidence>
<dbReference type="EMBL" id="JACJSI010000167">
    <property type="protein sequence ID" value="MBD2534491.1"/>
    <property type="molecule type" value="Genomic_DNA"/>
</dbReference>
<proteinExistence type="inferred from homology"/>
<dbReference type="InterPro" id="IPR035959">
    <property type="entry name" value="RutC-like_sf"/>
</dbReference>
<name>A0ABR8E063_9NOSO</name>
<dbReference type="RefSeq" id="WP_190945042.1">
    <property type="nucleotide sequence ID" value="NZ_JACJSI010000167.1"/>
</dbReference>
<organism evidence="2 3">
    <name type="scientific">Nostoc flagelliforme FACHB-838</name>
    <dbReference type="NCBI Taxonomy" id="2692904"/>
    <lineage>
        <taxon>Bacteria</taxon>
        <taxon>Bacillati</taxon>
        <taxon>Cyanobacteriota</taxon>
        <taxon>Cyanophyceae</taxon>
        <taxon>Nostocales</taxon>
        <taxon>Nostocaceae</taxon>
        <taxon>Nostoc</taxon>
    </lineage>
</organism>
<comment type="caution">
    <text evidence="2">The sequence shown here is derived from an EMBL/GenBank/DDBJ whole genome shotgun (WGS) entry which is preliminary data.</text>
</comment>
<sequence>MVQQIQHLNPPGFFDPSDYGFTHVVTVPANTTLVYIAGQLGMDETGNLVAADFAAQLKQAFANLRAALAAVGATPEDVVKITVLSVDHDAEKQQLISAARNEVWSGDRKPTSTLIPVPRLAVEGLLFEIDAVAAIPNS</sequence>
<dbReference type="SUPFAM" id="SSF55298">
    <property type="entry name" value="YjgF-like"/>
    <property type="match status" value="1"/>
</dbReference>
<dbReference type="Proteomes" id="UP000623440">
    <property type="component" value="Unassembled WGS sequence"/>
</dbReference>
<comment type="similarity">
    <text evidence="1">Belongs to the RutC family.</text>
</comment>